<gene>
    <name evidence="3" type="ORF">GO499_16130</name>
</gene>
<dbReference type="EMBL" id="CP046620">
    <property type="protein sequence ID" value="QHQ36591.1"/>
    <property type="molecule type" value="Genomic_DNA"/>
</dbReference>
<dbReference type="AlphaFoldDB" id="A0A6P1T497"/>
<dbReference type="GO" id="GO:0016020">
    <property type="term" value="C:membrane"/>
    <property type="evidence" value="ECO:0007669"/>
    <property type="project" value="InterPro"/>
</dbReference>
<keyword evidence="2" id="KW-0812">Transmembrane</keyword>
<dbReference type="NCBIfam" id="NF008528">
    <property type="entry name" value="PRK11463.1-2"/>
    <property type="match status" value="1"/>
</dbReference>
<feature type="compositionally biased region" description="Acidic residues" evidence="1">
    <location>
        <begin position="140"/>
        <end position="152"/>
    </location>
</feature>
<proteinExistence type="predicted"/>
<dbReference type="KEGG" id="amaq:GO499_16130"/>
<dbReference type="Proteomes" id="UP000464495">
    <property type="component" value="Chromosome"/>
</dbReference>
<name>A0A6P1T497_9RHOB</name>
<dbReference type="PANTHER" id="PTHR35335">
    <property type="entry name" value="UPF0716 PROTEIN FXSA"/>
    <property type="match status" value="1"/>
</dbReference>
<keyword evidence="2" id="KW-0472">Membrane</keyword>
<organism evidence="3 4">
    <name type="scientific">Algicella marina</name>
    <dbReference type="NCBI Taxonomy" id="2683284"/>
    <lineage>
        <taxon>Bacteria</taxon>
        <taxon>Pseudomonadati</taxon>
        <taxon>Pseudomonadota</taxon>
        <taxon>Alphaproteobacteria</taxon>
        <taxon>Rhodobacterales</taxon>
        <taxon>Paracoccaceae</taxon>
        <taxon>Algicella</taxon>
    </lineage>
</organism>
<evidence type="ECO:0000313" key="4">
    <source>
        <dbReference type="Proteomes" id="UP000464495"/>
    </source>
</evidence>
<evidence type="ECO:0000256" key="2">
    <source>
        <dbReference type="SAM" id="Phobius"/>
    </source>
</evidence>
<reference evidence="3 4" key="1">
    <citation type="submission" date="2019-12" db="EMBL/GenBank/DDBJ databases">
        <title>Complete genome sequence of Algicella marina strain 9Alg 56(T) isolated from the red alga Tichocarpus crinitus.</title>
        <authorList>
            <person name="Kim S.-G."/>
            <person name="Nedashkovskaya O.I."/>
        </authorList>
    </citation>
    <scope>NUCLEOTIDE SEQUENCE [LARGE SCALE GENOMIC DNA]</scope>
    <source>
        <strain evidence="3 4">9Alg 56</strain>
    </source>
</reference>
<evidence type="ECO:0000313" key="3">
    <source>
        <dbReference type="EMBL" id="QHQ36591.1"/>
    </source>
</evidence>
<feature type="transmembrane region" description="Helical" evidence="2">
    <location>
        <begin position="70"/>
        <end position="89"/>
    </location>
</feature>
<evidence type="ECO:0000256" key="1">
    <source>
        <dbReference type="SAM" id="MobiDB-lite"/>
    </source>
</evidence>
<keyword evidence="2" id="KW-1133">Transmembrane helix</keyword>
<accession>A0A6P1T497</accession>
<sequence>MILFLLFVAVPIIEIALFIQVGGAIGLLPTLAIVVLTAIVGTLLMRVQGLATLNRLQTSLRSGRNPVDPIAHGALILVAGVLLLTPGFFTDAVGLLLLVPPFRAAVIQAGAARMAGKVAMRVQPGAHGPGPEAARSADVIDGDYTVEEEDAPDESRGSSGWTRRD</sequence>
<dbReference type="InterPro" id="IPR007313">
    <property type="entry name" value="FxsA"/>
</dbReference>
<keyword evidence="4" id="KW-1185">Reference proteome</keyword>
<protein>
    <submittedName>
        <fullName evidence="3">FxsA</fullName>
    </submittedName>
</protein>
<dbReference type="PANTHER" id="PTHR35335:SF1">
    <property type="entry name" value="UPF0716 PROTEIN FXSA"/>
    <property type="match status" value="1"/>
</dbReference>
<feature type="region of interest" description="Disordered" evidence="1">
    <location>
        <begin position="123"/>
        <end position="165"/>
    </location>
</feature>
<feature type="transmembrane region" description="Helical" evidence="2">
    <location>
        <begin position="28"/>
        <end position="49"/>
    </location>
</feature>
<dbReference type="Pfam" id="PF04186">
    <property type="entry name" value="FxsA"/>
    <property type="match status" value="1"/>
</dbReference>
<dbReference type="RefSeq" id="WP_161863137.1">
    <property type="nucleotide sequence ID" value="NZ_CP046620.1"/>
</dbReference>